<dbReference type="Proteomes" id="UP000274822">
    <property type="component" value="Unassembled WGS sequence"/>
</dbReference>
<dbReference type="EMBL" id="RBNJ01024246">
    <property type="protein sequence ID" value="RUS16434.1"/>
    <property type="molecule type" value="Genomic_DNA"/>
</dbReference>
<keyword evidence="1 3" id="KW-0378">Hydrolase</keyword>
<evidence type="ECO:0000313" key="3">
    <source>
        <dbReference type="EMBL" id="RUS16434.1"/>
    </source>
</evidence>
<protein>
    <submittedName>
        <fullName evidence="3">Alpha/Beta hydrolase protein</fullName>
    </submittedName>
</protein>
<dbReference type="InterPro" id="IPR049492">
    <property type="entry name" value="BD-FAE-like_dom"/>
</dbReference>
<keyword evidence="4" id="KW-1185">Reference proteome</keyword>
<reference evidence="3 4" key="1">
    <citation type="journal article" date="2018" name="New Phytol.">
        <title>Phylogenomics of Endogonaceae and evolution of mycorrhizas within Mucoromycota.</title>
        <authorList>
            <person name="Chang Y."/>
            <person name="Desiro A."/>
            <person name="Na H."/>
            <person name="Sandor L."/>
            <person name="Lipzen A."/>
            <person name="Clum A."/>
            <person name="Barry K."/>
            <person name="Grigoriev I.V."/>
            <person name="Martin F.M."/>
            <person name="Stajich J.E."/>
            <person name="Smith M.E."/>
            <person name="Bonito G."/>
            <person name="Spatafora J.W."/>
        </authorList>
    </citation>
    <scope>NUCLEOTIDE SEQUENCE [LARGE SCALE GENOMIC DNA]</scope>
    <source>
        <strain evidence="3 4">AD002</strain>
    </source>
</reference>
<dbReference type="InterPro" id="IPR029058">
    <property type="entry name" value="AB_hydrolase_fold"/>
</dbReference>
<dbReference type="SUPFAM" id="SSF53474">
    <property type="entry name" value="alpha/beta-Hydrolases"/>
    <property type="match status" value="1"/>
</dbReference>
<dbReference type="InterPro" id="IPR050300">
    <property type="entry name" value="GDXG_lipolytic_enzyme"/>
</dbReference>
<proteinExistence type="predicted"/>
<dbReference type="AlphaFoldDB" id="A0A433PFX0"/>
<evidence type="ECO:0000259" key="2">
    <source>
        <dbReference type="Pfam" id="PF20434"/>
    </source>
</evidence>
<feature type="domain" description="BD-FAE-like" evidence="2">
    <location>
        <begin position="19"/>
        <end position="232"/>
    </location>
</feature>
<evidence type="ECO:0000313" key="4">
    <source>
        <dbReference type="Proteomes" id="UP000274822"/>
    </source>
</evidence>
<evidence type="ECO:0000256" key="1">
    <source>
        <dbReference type="ARBA" id="ARBA00022801"/>
    </source>
</evidence>
<dbReference type="PANTHER" id="PTHR48081:SF33">
    <property type="entry name" value="KYNURENINE FORMAMIDASE"/>
    <property type="match status" value="1"/>
</dbReference>
<accession>A0A433PFX0</accession>
<dbReference type="GO" id="GO:0016787">
    <property type="term" value="F:hydrolase activity"/>
    <property type="evidence" value="ECO:0007669"/>
    <property type="project" value="UniProtKB-KW"/>
</dbReference>
<dbReference type="PANTHER" id="PTHR48081">
    <property type="entry name" value="AB HYDROLASE SUPERFAMILY PROTEIN C4A8.06C"/>
    <property type="match status" value="1"/>
</dbReference>
<organism evidence="3 4">
    <name type="scientific">Jimgerdemannia flammicorona</name>
    <dbReference type="NCBI Taxonomy" id="994334"/>
    <lineage>
        <taxon>Eukaryota</taxon>
        <taxon>Fungi</taxon>
        <taxon>Fungi incertae sedis</taxon>
        <taxon>Mucoromycota</taxon>
        <taxon>Mucoromycotina</taxon>
        <taxon>Endogonomycetes</taxon>
        <taxon>Endogonales</taxon>
        <taxon>Endogonaceae</taxon>
        <taxon>Jimgerdemannia</taxon>
    </lineage>
</organism>
<sequence length="272" mass="30153">MPELHDLHYRNTGLPTHALDLYLPPIAALPPPLLVYVHGGAWRTGDKAEYQDLGRHLANDGFAVAVINHSLSLKTLEEAGNPIHHPTHVQDTAAAVAFLSQHAEQYNYRSDRIYLCGHSSAAHIVSLLALAPEHLIHEAAAATQGSPDLLSHIRGIICVEGIYDIPRLLTTWPDYRDFIEQAFGSDPTCYEVSSPQYHRPPNVGSVPPFLIVHSLEDELVDLPQSQEFFNHLVAIGVQSVDLDTSLQGTHFEMLHTQEFAETVAKFMRNLEA</sequence>
<dbReference type="Gene3D" id="3.40.50.1820">
    <property type="entry name" value="alpha/beta hydrolase"/>
    <property type="match status" value="1"/>
</dbReference>
<dbReference type="Pfam" id="PF20434">
    <property type="entry name" value="BD-FAE"/>
    <property type="match status" value="1"/>
</dbReference>
<name>A0A433PFX0_9FUNG</name>
<comment type="caution">
    <text evidence="3">The sequence shown here is derived from an EMBL/GenBank/DDBJ whole genome shotgun (WGS) entry which is preliminary data.</text>
</comment>
<gene>
    <name evidence="3" type="ORF">BC938DRAFT_476573</name>
</gene>